<gene>
    <name evidence="6" type="ORF">EFL26_23650</name>
</gene>
<dbReference type="SUPFAM" id="SSF52540">
    <property type="entry name" value="P-loop containing nucleoside triphosphate hydrolases"/>
    <property type="match status" value="1"/>
</dbReference>
<feature type="coiled-coil region" evidence="4">
    <location>
        <begin position="586"/>
        <end position="623"/>
    </location>
</feature>
<keyword evidence="7" id="KW-1185">Reference proteome</keyword>
<dbReference type="EMBL" id="RJSF01000049">
    <property type="protein sequence ID" value="RNM11140.1"/>
    <property type="molecule type" value="Genomic_DNA"/>
</dbReference>
<dbReference type="GO" id="GO:0006302">
    <property type="term" value="P:double-strand break repair"/>
    <property type="evidence" value="ECO:0007669"/>
    <property type="project" value="InterPro"/>
</dbReference>
<reference evidence="6 7" key="1">
    <citation type="submission" date="2018-11" db="EMBL/GenBank/DDBJ databases">
        <authorList>
            <person name="Li F."/>
        </authorList>
    </citation>
    <scope>NUCLEOTIDE SEQUENCE [LARGE SCALE GENOMIC DNA]</scope>
    <source>
        <strain evidence="6 7">Gsoil 818</strain>
    </source>
</reference>
<name>A0A3N0GGH8_9ACTN</name>
<evidence type="ECO:0000256" key="4">
    <source>
        <dbReference type="SAM" id="Coils"/>
    </source>
</evidence>
<dbReference type="Pfam" id="PF13476">
    <property type="entry name" value="AAA_23"/>
    <property type="match status" value="1"/>
</dbReference>
<dbReference type="InterPro" id="IPR027417">
    <property type="entry name" value="P-loop_NTPase"/>
</dbReference>
<sequence length="999" mass="105478">MRIHHLEVTAFGPFADTAAVDFDELSAGGVFLLTGATGAGKTSVLDAVCFALYGQVPGDRAGARHLRSDHAAPGLAPRVVLRLSIGDRTFRFTRSPAWTRPKQRGSGETKVPAHVLVEELRDAGWVGLTNRLDDAGLLVGELLGMTAAQFTQVAMLPQGRFQAFLRATSSERHAVLQKLFRTDRFEQVERWLVERRTSTRRASEAAAQRVVAVLNRIQEAAATELPAGWEDDLAGAAERGDVARWADDVAVHAAEVADTARLERDTAARCLVEAEESLVEARRLRDLQARADAAARDLVALSARTDELAALRDRLTAHRRAAPLAGLVAQARRCSAVAGQATGRWQACRAELVEVEHLPEASGAAISAALHEAVAARAVAESFRKREHDLRTAHTRRVEQVARADALAQTVASLDDAIAEHPAMLASARADLDVSQAAAARVASLADDVAATEELLASVRRHDVLVSDLTTARAELAAATSAALVAKEAYLEIREARINGMAAELAGALAVGCACPVCGSASHPSPARAGALAVGREREDAARKAHEDAAFVQQGHEVHVATLSTELDGLADRLGGVDRAALPEQLEAARAALRDARALASQAEAREQQLVALETRADAAREARDRAAPDLAATRQAVEALTSSIAAITAELDELLGDEAPDLETLINLRAARCSRLEQAQRAFAAYDEAVRASADAAQAVTAAAHDAGFEDASDAAAALLAPDEADGIEGALTGAEGARLAAERVLADADTRAAVSLPAPDVDVAVVAQRLAADTARAASSAHDAAAARARRLRSLEEQLGARLDAWAPLREQHALVAGLSHLAEGKGPDNPLRIRLAAYVLSERLRQVVAAANERLSRMTGQRYSLEHSDDRGAGEQRGGLSLRIRDDWNGVPRDPATLSGGETFVVSLALALGLADTVAHEAGGTDIDTLFIDEGFGSLDADTLEDVMDTLDTLRDGGRVVGLVSHVPELRSRITTQLEVVKGRTGSTLRPVLAGG</sequence>
<accession>A0A3N0GGH8</accession>
<dbReference type="PANTHER" id="PTHR32114:SF2">
    <property type="entry name" value="ABC TRANSPORTER ABCH.3"/>
    <property type="match status" value="1"/>
</dbReference>
<dbReference type="Gene3D" id="3.40.50.300">
    <property type="entry name" value="P-loop containing nucleotide triphosphate hydrolases"/>
    <property type="match status" value="2"/>
</dbReference>
<dbReference type="PANTHER" id="PTHR32114">
    <property type="entry name" value="ABC TRANSPORTER ABCH.3"/>
    <property type="match status" value="1"/>
</dbReference>
<organism evidence="6 7">
    <name type="scientific">Nocardioides pocheonensis</name>
    <dbReference type="NCBI Taxonomy" id="661485"/>
    <lineage>
        <taxon>Bacteria</taxon>
        <taxon>Bacillati</taxon>
        <taxon>Actinomycetota</taxon>
        <taxon>Actinomycetes</taxon>
        <taxon>Propionibacteriales</taxon>
        <taxon>Nocardioidaceae</taxon>
        <taxon>Nocardioides</taxon>
    </lineage>
</organism>
<comment type="subunit">
    <text evidence="2">Heterodimer of SbcC and SbcD.</text>
</comment>
<evidence type="ECO:0000313" key="6">
    <source>
        <dbReference type="EMBL" id="RNM11140.1"/>
    </source>
</evidence>
<evidence type="ECO:0000259" key="5">
    <source>
        <dbReference type="Pfam" id="PF13476"/>
    </source>
</evidence>
<keyword evidence="4" id="KW-0175">Coiled coil</keyword>
<comment type="caution">
    <text evidence="6">The sequence shown here is derived from an EMBL/GenBank/DDBJ whole genome shotgun (WGS) entry which is preliminary data.</text>
</comment>
<dbReference type="AlphaFoldDB" id="A0A3N0GGH8"/>
<comment type="similarity">
    <text evidence="1">Belongs to the SMC family. SbcC subfamily.</text>
</comment>
<proteinExistence type="inferred from homology"/>
<protein>
    <recommendedName>
        <fullName evidence="3">Nuclease SbcCD subunit C</fullName>
    </recommendedName>
</protein>
<evidence type="ECO:0000256" key="2">
    <source>
        <dbReference type="ARBA" id="ARBA00011322"/>
    </source>
</evidence>
<evidence type="ECO:0000256" key="1">
    <source>
        <dbReference type="ARBA" id="ARBA00006930"/>
    </source>
</evidence>
<evidence type="ECO:0000256" key="3">
    <source>
        <dbReference type="ARBA" id="ARBA00013368"/>
    </source>
</evidence>
<feature type="domain" description="Rad50/SbcC-type AAA" evidence="5">
    <location>
        <begin position="6"/>
        <end position="182"/>
    </location>
</feature>
<dbReference type="OrthoDB" id="9795626at2"/>
<dbReference type="Proteomes" id="UP000279994">
    <property type="component" value="Unassembled WGS sequence"/>
</dbReference>
<dbReference type="Pfam" id="PF13558">
    <property type="entry name" value="SbcC_Walker_B"/>
    <property type="match status" value="1"/>
</dbReference>
<dbReference type="RefSeq" id="WP_123225379.1">
    <property type="nucleotide sequence ID" value="NZ_RJSF01000049.1"/>
</dbReference>
<evidence type="ECO:0000313" key="7">
    <source>
        <dbReference type="Proteomes" id="UP000279994"/>
    </source>
</evidence>
<dbReference type="GO" id="GO:0016887">
    <property type="term" value="F:ATP hydrolysis activity"/>
    <property type="evidence" value="ECO:0007669"/>
    <property type="project" value="InterPro"/>
</dbReference>
<dbReference type="InterPro" id="IPR038729">
    <property type="entry name" value="Rad50/SbcC_AAA"/>
</dbReference>